<feature type="domain" description="Zn(2)-C6 fungal-type" evidence="9">
    <location>
        <begin position="16"/>
        <end position="46"/>
    </location>
</feature>
<dbReference type="Pfam" id="PF04082">
    <property type="entry name" value="Fungal_trans"/>
    <property type="match status" value="1"/>
</dbReference>
<dbReference type="CDD" id="cd12148">
    <property type="entry name" value="fungal_TF_MHR"/>
    <property type="match status" value="1"/>
</dbReference>
<dbReference type="STRING" id="441960.B6QAZ7"/>
<dbReference type="InterPro" id="IPR050987">
    <property type="entry name" value="AtrR-like"/>
</dbReference>
<keyword evidence="2" id="KW-0479">Metal-binding</keyword>
<dbReference type="Gene3D" id="4.10.240.10">
    <property type="entry name" value="Zn(2)-C6 fungal-type DNA-binding domain"/>
    <property type="match status" value="1"/>
</dbReference>
<keyword evidence="4" id="KW-0238">DNA-binding</keyword>
<feature type="region of interest" description="Disordered" evidence="7">
    <location>
        <begin position="55"/>
        <end position="75"/>
    </location>
</feature>
<dbReference type="GO" id="GO:0005634">
    <property type="term" value="C:nucleus"/>
    <property type="evidence" value="ECO:0007669"/>
    <property type="project" value="UniProtKB-SubCell"/>
</dbReference>
<dbReference type="GO" id="GO:0006351">
    <property type="term" value="P:DNA-templated transcription"/>
    <property type="evidence" value="ECO:0007669"/>
    <property type="project" value="InterPro"/>
</dbReference>
<dbReference type="PANTHER" id="PTHR46910:SF37">
    <property type="entry name" value="ZN(II)2CYS6 TRANSCRIPTION FACTOR (EUROFUNG)"/>
    <property type="match status" value="1"/>
</dbReference>
<evidence type="ECO:0000313" key="10">
    <source>
        <dbReference type="EMBL" id="EEA25338.1"/>
    </source>
</evidence>
<evidence type="ECO:0000313" key="11">
    <source>
        <dbReference type="Proteomes" id="UP000001294"/>
    </source>
</evidence>
<evidence type="ECO:0000256" key="4">
    <source>
        <dbReference type="ARBA" id="ARBA00023125"/>
    </source>
</evidence>
<keyword evidence="11" id="KW-1185">Reference proteome</keyword>
<dbReference type="EMBL" id="DS995900">
    <property type="protein sequence ID" value="EEA25338.1"/>
    <property type="molecule type" value="Genomic_DNA"/>
</dbReference>
<proteinExistence type="predicted"/>
<dbReference type="PANTHER" id="PTHR46910">
    <property type="entry name" value="TRANSCRIPTION FACTOR PDR1"/>
    <property type="match status" value="1"/>
</dbReference>
<dbReference type="SMART" id="SM00906">
    <property type="entry name" value="Fungal_trans"/>
    <property type="match status" value="1"/>
</dbReference>
<evidence type="ECO:0000256" key="2">
    <source>
        <dbReference type="ARBA" id="ARBA00022723"/>
    </source>
</evidence>
<dbReference type="GO" id="GO:0003677">
    <property type="term" value="F:DNA binding"/>
    <property type="evidence" value="ECO:0007669"/>
    <property type="project" value="UniProtKB-KW"/>
</dbReference>
<dbReference type="AlphaFoldDB" id="B6QAZ7"/>
<accession>B6QAZ7</accession>
<reference evidence="11" key="1">
    <citation type="journal article" date="2015" name="Genome Announc.">
        <title>Genome sequence of the AIDS-associated pathogen Penicillium marneffei (ATCC18224) and its near taxonomic relative Talaromyces stipitatus (ATCC10500).</title>
        <authorList>
            <person name="Nierman W.C."/>
            <person name="Fedorova-Abrams N.D."/>
            <person name="Andrianopoulos A."/>
        </authorList>
    </citation>
    <scope>NUCLEOTIDE SEQUENCE [LARGE SCALE GENOMIC DNA]</scope>
    <source>
        <strain evidence="11">ATCC 18224 / CBS 334.59 / QM 7333</strain>
    </source>
</reference>
<dbReference type="Pfam" id="PF00172">
    <property type="entry name" value="Zn_clus"/>
    <property type="match status" value="1"/>
</dbReference>
<dbReference type="Proteomes" id="UP000001294">
    <property type="component" value="Unassembled WGS sequence"/>
</dbReference>
<dbReference type="GO" id="GO:0008270">
    <property type="term" value="F:zinc ion binding"/>
    <property type="evidence" value="ECO:0007669"/>
    <property type="project" value="InterPro"/>
</dbReference>
<dbReference type="PROSITE" id="PS00463">
    <property type="entry name" value="ZN2_CY6_FUNGAL_1"/>
    <property type="match status" value="1"/>
</dbReference>
<dbReference type="InterPro" id="IPR036864">
    <property type="entry name" value="Zn2-C6_fun-type_DNA-bd_sf"/>
</dbReference>
<gene>
    <name evidence="10" type="ORF">PMAA_064530</name>
</gene>
<evidence type="ECO:0000256" key="8">
    <source>
        <dbReference type="SAM" id="Phobius"/>
    </source>
</evidence>
<keyword evidence="3" id="KW-0805">Transcription regulation</keyword>
<dbReference type="SMART" id="SM00066">
    <property type="entry name" value="GAL4"/>
    <property type="match status" value="1"/>
</dbReference>
<keyword evidence="8" id="KW-1133">Transmembrane helix</keyword>
<evidence type="ECO:0000256" key="7">
    <source>
        <dbReference type="SAM" id="MobiDB-lite"/>
    </source>
</evidence>
<sequence length="575" mass="65254">MPVASKPKHSGPMPRACDSCHRKKIHCDRRLPKCDWCLHHDLSCTFHRIHTDMRKKRSKPISQKQLKRHNLSNGRGPVASCAGRMEMDLDSLGKFALPWQYSRPQKSEIINHISNGDAKLPNRSTMEKYARAWCSSIHFLVFPMISLDFFQRTLDLVYGSRDIKDYTASASAKAALYAFLSIITIIEFTKDDAPHGPSCEFYVAKAQSYLVDIIQESTIDGLQTLTIVILGTSFSGDYKKAATFVSMAPRIAYALGGHKNPFEPHHGEALVYNTSRPECHVRNLFWLCYTFDKELALRTGQPPSINDDNCDLTMPPGYIELQNSNICCPDVVIDNTTVPLYPWDPRLSVIKSRTYKLLYSESAIRKSKSEILQHIRELDDNLEQWRLSLSREFRPTLTFSEDTLFPSALLATQPIMLRLAYHHCVIIIHSASNRCRESSQDLICFVLCLSVYMMFQSRLLIDILDLGMQEIGVASSLGLSVEAARSSLLYLQAALPKIARECFWIILFYVVSSIVTILGHMISNPNDSKYASDFKLLIQVSDMVQSFPITELSAAELIQMQLVKDFSRELASMHY</sequence>
<evidence type="ECO:0000256" key="1">
    <source>
        <dbReference type="ARBA" id="ARBA00004123"/>
    </source>
</evidence>
<dbReference type="SUPFAM" id="SSF57701">
    <property type="entry name" value="Zn2/Cys6 DNA-binding domain"/>
    <property type="match status" value="1"/>
</dbReference>
<evidence type="ECO:0000259" key="9">
    <source>
        <dbReference type="PROSITE" id="PS50048"/>
    </source>
</evidence>
<dbReference type="InterPro" id="IPR001138">
    <property type="entry name" value="Zn2Cys6_DnaBD"/>
</dbReference>
<keyword evidence="8" id="KW-0812">Transmembrane</keyword>
<dbReference type="PhylomeDB" id="B6QAZ7"/>
<dbReference type="HOGENOM" id="CLU_010813_1_1_1"/>
<evidence type="ECO:0000256" key="3">
    <source>
        <dbReference type="ARBA" id="ARBA00023015"/>
    </source>
</evidence>
<keyword evidence="6" id="KW-0539">Nucleus</keyword>
<dbReference type="InterPro" id="IPR007219">
    <property type="entry name" value="XnlR_reg_dom"/>
</dbReference>
<feature type="compositionally biased region" description="Basic residues" evidence="7">
    <location>
        <begin position="55"/>
        <end position="70"/>
    </location>
</feature>
<dbReference type="CDD" id="cd00067">
    <property type="entry name" value="GAL4"/>
    <property type="match status" value="1"/>
</dbReference>
<dbReference type="GO" id="GO:0000981">
    <property type="term" value="F:DNA-binding transcription factor activity, RNA polymerase II-specific"/>
    <property type="evidence" value="ECO:0007669"/>
    <property type="project" value="InterPro"/>
</dbReference>
<organism evidence="10 11">
    <name type="scientific">Talaromyces marneffei (strain ATCC 18224 / CBS 334.59 / QM 7333)</name>
    <name type="common">Penicillium marneffei</name>
    <dbReference type="NCBI Taxonomy" id="441960"/>
    <lineage>
        <taxon>Eukaryota</taxon>
        <taxon>Fungi</taxon>
        <taxon>Dikarya</taxon>
        <taxon>Ascomycota</taxon>
        <taxon>Pezizomycotina</taxon>
        <taxon>Eurotiomycetes</taxon>
        <taxon>Eurotiomycetidae</taxon>
        <taxon>Eurotiales</taxon>
        <taxon>Trichocomaceae</taxon>
        <taxon>Talaromyces</taxon>
        <taxon>Talaromyces sect. Talaromyces</taxon>
    </lineage>
</organism>
<comment type="subcellular location">
    <subcellularLocation>
        <location evidence="1">Nucleus</location>
    </subcellularLocation>
</comment>
<dbReference type="VEuPathDB" id="FungiDB:PMAA_064530"/>
<keyword evidence="5" id="KW-0804">Transcription</keyword>
<keyword evidence="8" id="KW-0472">Membrane</keyword>
<feature type="transmembrane region" description="Helical" evidence="8">
    <location>
        <begin position="503"/>
        <end position="522"/>
    </location>
</feature>
<name>B6QAZ7_TALMQ</name>
<evidence type="ECO:0000256" key="5">
    <source>
        <dbReference type="ARBA" id="ARBA00023163"/>
    </source>
</evidence>
<dbReference type="PROSITE" id="PS50048">
    <property type="entry name" value="ZN2_CY6_FUNGAL_2"/>
    <property type="match status" value="1"/>
</dbReference>
<evidence type="ECO:0000256" key="6">
    <source>
        <dbReference type="ARBA" id="ARBA00023242"/>
    </source>
</evidence>
<protein>
    <submittedName>
        <fullName evidence="10">C6 transcription factor, putative</fullName>
    </submittedName>
</protein>
<dbReference type="OrthoDB" id="4116913at2759"/>